<organism evidence="2 3">
    <name type="scientific">Zhihengliuella alba</name>
    <dbReference type="NCBI Taxonomy" id="547018"/>
    <lineage>
        <taxon>Bacteria</taxon>
        <taxon>Bacillati</taxon>
        <taxon>Actinomycetota</taxon>
        <taxon>Actinomycetes</taxon>
        <taxon>Micrococcales</taxon>
        <taxon>Micrococcaceae</taxon>
        <taxon>Zhihengliuella</taxon>
    </lineage>
</organism>
<protein>
    <submittedName>
        <fullName evidence="2">Uncharacterized protein</fullName>
    </submittedName>
</protein>
<evidence type="ECO:0000313" key="3">
    <source>
        <dbReference type="Proteomes" id="UP001501536"/>
    </source>
</evidence>
<evidence type="ECO:0000313" key="2">
    <source>
        <dbReference type="EMBL" id="GAA3706551.1"/>
    </source>
</evidence>
<keyword evidence="3" id="KW-1185">Reference proteome</keyword>
<proteinExistence type="predicted"/>
<dbReference type="EMBL" id="BAABCJ010000005">
    <property type="protein sequence ID" value="GAA3706551.1"/>
    <property type="molecule type" value="Genomic_DNA"/>
</dbReference>
<name>A0ABP7DN68_9MICC</name>
<gene>
    <name evidence="2" type="ORF">GCM10022377_20360</name>
</gene>
<feature type="region of interest" description="Disordered" evidence="1">
    <location>
        <begin position="1"/>
        <end position="20"/>
    </location>
</feature>
<comment type="caution">
    <text evidence="2">The sequence shown here is derived from an EMBL/GenBank/DDBJ whole genome shotgun (WGS) entry which is preliminary data.</text>
</comment>
<dbReference type="Proteomes" id="UP001501536">
    <property type="component" value="Unassembled WGS sequence"/>
</dbReference>
<evidence type="ECO:0000256" key="1">
    <source>
        <dbReference type="SAM" id="MobiDB-lite"/>
    </source>
</evidence>
<dbReference type="RefSeq" id="WP_344883906.1">
    <property type="nucleotide sequence ID" value="NZ_BAABCJ010000005.1"/>
</dbReference>
<reference evidence="3" key="1">
    <citation type="journal article" date="2019" name="Int. J. Syst. Evol. Microbiol.">
        <title>The Global Catalogue of Microorganisms (GCM) 10K type strain sequencing project: providing services to taxonomists for standard genome sequencing and annotation.</title>
        <authorList>
            <consortium name="The Broad Institute Genomics Platform"/>
            <consortium name="The Broad Institute Genome Sequencing Center for Infectious Disease"/>
            <person name="Wu L."/>
            <person name="Ma J."/>
        </authorList>
    </citation>
    <scope>NUCLEOTIDE SEQUENCE [LARGE SCALE GENOMIC DNA]</scope>
    <source>
        <strain evidence="3">JCM 16961</strain>
    </source>
</reference>
<accession>A0ABP7DN68</accession>
<sequence length="45" mass="5421">MKRHKQSGKAKQSNRPEFVDQHKINAESLKGHRPNVPHEMWFRVR</sequence>